<proteinExistence type="predicted"/>
<gene>
    <name evidence="2" type="ORF">Acr_00g0017040</name>
</gene>
<accession>A0A7J0DB19</accession>
<sequence length="979" mass="106860">MEKASWSLLLAGSLFGVGDDLVIHVGFSSVWRLIGDPNAWLARVPEVSPVWRRVSKAETRDTPYSCWNAFSRFLAPGRKSLKILKKGLCPRFGQKVEAGYSPAGCAVLLDILGRRIVGKLFHFVSQSSIVFCQAVVIAIGQYGFEEVEVIGLDSSKLSPRWVISQMNKISARAPLSTKILGHELAMTGRDHQGTVVGRCKSLQIVVAKVELHLIRSPPWIVCYIARSWSIVATFFLGSCVGDQRHISQVRSMSFLRFLQLMKLADESRLRSPKNLVVPGGLISCLDMVASVIFFLTWFSFYRFRGNSFHARMSLGAWRLHLPTAGRVVLLEVGVGSSEEVALETIFSFDPHLGAAGTWSWVGAACAGAIEDQNCAFPQTAPNCCRVKIWASNNSNICSVSSALGLGRLKGRPAQTNQSKGPGRGAQTHPAWRLDQAMTADLAWIVPCIVGLEGLVEISKYSTRPRARGGQYLWSWRADEHSDGWPLAELSGDDWRSSMDSFYLGQEGSEINNLRRGPPTTAFSYLNFGTLAAVEDSLLPFSLFSKSVPAVKLGRHSFAATQWTHFELPRKICKTASEIPYPHQWATHFQTEVLAPSHLGALLPLTGELRKVHHFASRRVSLSPSLCTHLKRSLPLIKSRERKRLVSATSCLSMYNSSKSTLSPSSGLFYGHPALVALVFSDQTSARVSKHLLALLCHSGSSRCLCACSACLCAPVASLVHSFILYHWTHIPPLAAMLQPIESSIPMEIKFFRSLGTCRTSVNVTDLPSAMRNRTVPLPTTLFVVLFAIRTSPSHVVKPRGKSAIFGLTGQRSTVNVGADRLGRRGSGAARACDTRAARVCRLTHGSAVHVRLGAAGAWGACARLAATCLARAGACWRVLRVAATLLARGGAWEARDGACGAAGTISRRVRARGSTPGRVGARGAVIYTALPTFLSPTTISINRTQIREDELMAELIHASIVDHGRGRERLSLRLFRRLL</sequence>
<evidence type="ECO:0000313" key="2">
    <source>
        <dbReference type="EMBL" id="GFS31394.1"/>
    </source>
</evidence>
<dbReference type="EMBL" id="BJWL01000144">
    <property type="protein sequence ID" value="GFS31394.1"/>
    <property type="molecule type" value="Genomic_DNA"/>
</dbReference>
<feature type="signal peptide" evidence="1">
    <location>
        <begin position="1"/>
        <end position="16"/>
    </location>
</feature>
<feature type="chain" id="PRO_5029834294" evidence="1">
    <location>
        <begin position="17"/>
        <end position="979"/>
    </location>
</feature>
<keyword evidence="3" id="KW-1185">Reference proteome</keyword>
<reference evidence="3" key="1">
    <citation type="submission" date="2019-07" db="EMBL/GenBank/DDBJ databases">
        <title>De Novo Assembly of kiwifruit Actinidia rufa.</title>
        <authorList>
            <person name="Sugita-Konishi S."/>
            <person name="Sato K."/>
            <person name="Mori E."/>
            <person name="Abe Y."/>
            <person name="Kisaki G."/>
            <person name="Hamano K."/>
            <person name="Suezawa K."/>
            <person name="Otani M."/>
            <person name="Fukuda T."/>
            <person name="Manabe T."/>
            <person name="Gomi K."/>
            <person name="Tabuchi M."/>
            <person name="Akimitsu K."/>
            <person name="Kataoka I."/>
        </authorList>
    </citation>
    <scope>NUCLEOTIDE SEQUENCE [LARGE SCALE GENOMIC DNA]</scope>
    <source>
        <strain evidence="3">cv. Fuchu</strain>
    </source>
</reference>
<dbReference type="AlphaFoldDB" id="A0A7J0DB19"/>
<evidence type="ECO:0000313" key="3">
    <source>
        <dbReference type="Proteomes" id="UP000585474"/>
    </source>
</evidence>
<protein>
    <submittedName>
        <fullName evidence="2">Uncharacterized protein</fullName>
    </submittedName>
</protein>
<keyword evidence="1" id="KW-0732">Signal</keyword>
<comment type="caution">
    <text evidence="2">The sequence shown here is derived from an EMBL/GenBank/DDBJ whole genome shotgun (WGS) entry which is preliminary data.</text>
</comment>
<evidence type="ECO:0000256" key="1">
    <source>
        <dbReference type="SAM" id="SignalP"/>
    </source>
</evidence>
<dbReference type="Proteomes" id="UP000585474">
    <property type="component" value="Unassembled WGS sequence"/>
</dbReference>
<name>A0A7J0DB19_9ERIC</name>
<organism evidence="2 3">
    <name type="scientific">Actinidia rufa</name>
    <dbReference type="NCBI Taxonomy" id="165716"/>
    <lineage>
        <taxon>Eukaryota</taxon>
        <taxon>Viridiplantae</taxon>
        <taxon>Streptophyta</taxon>
        <taxon>Embryophyta</taxon>
        <taxon>Tracheophyta</taxon>
        <taxon>Spermatophyta</taxon>
        <taxon>Magnoliopsida</taxon>
        <taxon>eudicotyledons</taxon>
        <taxon>Gunneridae</taxon>
        <taxon>Pentapetalae</taxon>
        <taxon>asterids</taxon>
        <taxon>Ericales</taxon>
        <taxon>Actinidiaceae</taxon>
        <taxon>Actinidia</taxon>
    </lineage>
</organism>